<feature type="chain" id="PRO_5007294571" evidence="2">
    <location>
        <begin position="17"/>
        <end position="144"/>
    </location>
</feature>
<feature type="region of interest" description="Disordered" evidence="1">
    <location>
        <begin position="73"/>
        <end position="128"/>
    </location>
</feature>
<evidence type="ECO:0000256" key="2">
    <source>
        <dbReference type="SAM" id="SignalP"/>
    </source>
</evidence>
<accession>A0A137P7L8</accession>
<evidence type="ECO:0000313" key="3">
    <source>
        <dbReference type="EMBL" id="KXN71000.1"/>
    </source>
</evidence>
<name>A0A137P7L8_CONC2</name>
<protein>
    <submittedName>
        <fullName evidence="3">Uncharacterized protein</fullName>
    </submittedName>
</protein>
<evidence type="ECO:0000256" key="1">
    <source>
        <dbReference type="SAM" id="MobiDB-lite"/>
    </source>
</evidence>
<keyword evidence="4" id="KW-1185">Reference proteome</keyword>
<feature type="signal peptide" evidence="2">
    <location>
        <begin position="1"/>
        <end position="16"/>
    </location>
</feature>
<reference evidence="3 4" key="1">
    <citation type="journal article" date="2015" name="Genome Biol. Evol.">
        <title>Phylogenomic analyses indicate that early fungi evolved digesting cell walls of algal ancestors of land plants.</title>
        <authorList>
            <person name="Chang Y."/>
            <person name="Wang S."/>
            <person name="Sekimoto S."/>
            <person name="Aerts A.L."/>
            <person name="Choi C."/>
            <person name="Clum A."/>
            <person name="LaButti K.M."/>
            <person name="Lindquist E.A."/>
            <person name="Yee Ngan C."/>
            <person name="Ohm R.A."/>
            <person name="Salamov A.A."/>
            <person name="Grigoriev I.V."/>
            <person name="Spatafora J.W."/>
            <person name="Berbee M.L."/>
        </authorList>
    </citation>
    <scope>NUCLEOTIDE SEQUENCE [LARGE SCALE GENOMIC DNA]</scope>
    <source>
        <strain evidence="3 4">NRRL 28638</strain>
    </source>
</reference>
<feature type="compositionally biased region" description="Basic and acidic residues" evidence="1">
    <location>
        <begin position="73"/>
        <end position="127"/>
    </location>
</feature>
<keyword evidence="2" id="KW-0732">Signal</keyword>
<dbReference type="AlphaFoldDB" id="A0A137P7L8"/>
<gene>
    <name evidence="3" type="ORF">CONCODRAFT_6375</name>
</gene>
<dbReference type="EMBL" id="KQ964487">
    <property type="protein sequence ID" value="KXN71000.1"/>
    <property type="molecule type" value="Genomic_DNA"/>
</dbReference>
<dbReference type="Proteomes" id="UP000070444">
    <property type="component" value="Unassembled WGS sequence"/>
</dbReference>
<sequence>MKFQLILLASSLLAQPFELTQKAVNAQKDQLVGVVDSNTRTQLDKATEELNDAIKNLLGLELTKLQLLADKNGENPILKELKPSNDSEHKSEKKTTEKKASDKINFDDKKDVKKDAKNDIKKDEKKNQNGLVNDVLDVVTIPEI</sequence>
<evidence type="ECO:0000313" key="4">
    <source>
        <dbReference type="Proteomes" id="UP000070444"/>
    </source>
</evidence>
<proteinExistence type="predicted"/>
<organism evidence="3 4">
    <name type="scientific">Conidiobolus coronatus (strain ATCC 28846 / CBS 209.66 / NRRL 28638)</name>
    <name type="common">Delacroixia coronata</name>
    <dbReference type="NCBI Taxonomy" id="796925"/>
    <lineage>
        <taxon>Eukaryota</taxon>
        <taxon>Fungi</taxon>
        <taxon>Fungi incertae sedis</taxon>
        <taxon>Zoopagomycota</taxon>
        <taxon>Entomophthoromycotina</taxon>
        <taxon>Entomophthoromycetes</taxon>
        <taxon>Entomophthorales</taxon>
        <taxon>Ancylistaceae</taxon>
        <taxon>Conidiobolus</taxon>
    </lineage>
</organism>